<dbReference type="AlphaFoldDB" id="A0A820K9J5"/>
<reference evidence="2" key="1">
    <citation type="submission" date="2021-02" db="EMBL/GenBank/DDBJ databases">
        <authorList>
            <person name="Nowell W R."/>
        </authorList>
    </citation>
    <scope>NUCLEOTIDE SEQUENCE</scope>
</reference>
<organism evidence="2 3">
    <name type="scientific">Rotaria sordida</name>
    <dbReference type="NCBI Taxonomy" id="392033"/>
    <lineage>
        <taxon>Eukaryota</taxon>
        <taxon>Metazoa</taxon>
        <taxon>Spiralia</taxon>
        <taxon>Gnathifera</taxon>
        <taxon>Rotifera</taxon>
        <taxon>Eurotatoria</taxon>
        <taxon>Bdelloidea</taxon>
        <taxon>Philodinida</taxon>
        <taxon>Philodinidae</taxon>
        <taxon>Rotaria</taxon>
    </lineage>
</organism>
<keyword evidence="1" id="KW-0812">Transmembrane</keyword>
<name>A0A820K9J5_9BILA</name>
<feature type="non-terminal residue" evidence="2">
    <location>
        <position position="1"/>
    </location>
</feature>
<evidence type="ECO:0000313" key="3">
    <source>
        <dbReference type="Proteomes" id="UP000663836"/>
    </source>
</evidence>
<protein>
    <submittedName>
        <fullName evidence="2">Uncharacterized protein</fullName>
    </submittedName>
</protein>
<dbReference type="Proteomes" id="UP000663836">
    <property type="component" value="Unassembled WGS sequence"/>
</dbReference>
<gene>
    <name evidence="2" type="ORF">JBS370_LOCUS41501</name>
</gene>
<feature type="transmembrane region" description="Helical" evidence="1">
    <location>
        <begin position="22"/>
        <end position="40"/>
    </location>
</feature>
<evidence type="ECO:0000256" key="1">
    <source>
        <dbReference type="SAM" id="Phobius"/>
    </source>
</evidence>
<feature type="non-terminal residue" evidence="2">
    <location>
        <position position="122"/>
    </location>
</feature>
<comment type="caution">
    <text evidence="2">The sequence shown here is derived from an EMBL/GenBank/DDBJ whole genome shotgun (WGS) entry which is preliminary data.</text>
</comment>
<dbReference type="EMBL" id="CAJOBD010046512">
    <property type="protein sequence ID" value="CAF4337438.1"/>
    <property type="molecule type" value="Genomic_DNA"/>
</dbReference>
<evidence type="ECO:0000313" key="2">
    <source>
        <dbReference type="EMBL" id="CAF4337438.1"/>
    </source>
</evidence>
<proteinExistence type="predicted"/>
<keyword evidence="1" id="KW-0472">Membrane</keyword>
<sequence length="122" mass="13959">TITISNDSGTKKPPFLSLQHNIPLEIILGLSMANIVIYFYENTVHMEQEKTCVRLPKETLHEANLKLWEELKKTEDEEKGIQTTTHSLDLDIKETRVKIRIDQDLKAAGAPGLEEDPEEFQD</sequence>
<keyword evidence="1" id="KW-1133">Transmembrane helix</keyword>
<accession>A0A820K9J5</accession>